<evidence type="ECO:0000313" key="7">
    <source>
        <dbReference type="EMBL" id="RXV68288.1"/>
    </source>
</evidence>
<dbReference type="AlphaFoldDB" id="A0A4Q2AFR9"/>
<keyword evidence="2 4" id="KW-0238">DNA-binding</keyword>
<accession>A0A4Q2AFR9</accession>
<comment type="caution">
    <text evidence="7">The sequence shown here is derived from an EMBL/GenBank/DDBJ whole genome shotgun (WGS) entry which is preliminary data.</text>
</comment>
<evidence type="ECO:0000256" key="4">
    <source>
        <dbReference type="PROSITE-ProRule" id="PRU00335"/>
    </source>
</evidence>
<organism evidence="7 8">
    <name type="scientific">Burkholderia stabilis</name>
    <dbReference type="NCBI Taxonomy" id="95485"/>
    <lineage>
        <taxon>Bacteria</taxon>
        <taxon>Pseudomonadati</taxon>
        <taxon>Pseudomonadota</taxon>
        <taxon>Betaproteobacteria</taxon>
        <taxon>Burkholderiales</taxon>
        <taxon>Burkholderiaceae</taxon>
        <taxon>Burkholderia</taxon>
        <taxon>Burkholderia cepacia complex</taxon>
    </lineage>
</organism>
<dbReference type="Proteomes" id="UP000289650">
    <property type="component" value="Unassembled WGS sequence"/>
</dbReference>
<dbReference type="SUPFAM" id="SSF46689">
    <property type="entry name" value="Homeodomain-like"/>
    <property type="match status" value="1"/>
</dbReference>
<dbReference type="InterPro" id="IPR050109">
    <property type="entry name" value="HTH-type_TetR-like_transc_reg"/>
</dbReference>
<feature type="domain" description="HTH tetR-type" evidence="6">
    <location>
        <begin position="31"/>
        <end position="92"/>
    </location>
</feature>
<feature type="DNA-binding region" description="H-T-H motif" evidence="4">
    <location>
        <begin position="55"/>
        <end position="74"/>
    </location>
</feature>
<dbReference type="EMBL" id="QWEX01000002">
    <property type="protein sequence ID" value="RXV68288.1"/>
    <property type="molecule type" value="Genomic_DNA"/>
</dbReference>
<dbReference type="InterPro" id="IPR001647">
    <property type="entry name" value="HTH_TetR"/>
</dbReference>
<dbReference type="GO" id="GO:0000976">
    <property type="term" value="F:transcription cis-regulatory region binding"/>
    <property type="evidence" value="ECO:0007669"/>
    <property type="project" value="TreeGrafter"/>
</dbReference>
<dbReference type="PANTHER" id="PTHR30055">
    <property type="entry name" value="HTH-TYPE TRANSCRIPTIONAL REGULATOR RUTR"/>
    <property type="match status" value="1"/>
</dbReference>
<evidence type="ECO:0000256" key="3">
    <source>
        <dbReference type="ARBA" id="ARBA00023163"/>
    </source>
</evidence>
<evidence type="ECO:0000313" key="8">
    <source>
        <dbReference type="Proteomes" id="UP000289650"/>
    </source>
</evidence>
<protein>
    <submittedName>
        <fullName evidence="7">TetR/AcrR family transcriptional regulator</fullName>
    </submittedName>
</protein>
<dbReference type="Pfam" id="PF00440">
    <property type="entry name" value="TetR_N"/>
    <property type="match status" value="1"/>
</dbReference>
<dbReference type="GO" id="GO:0003700">
    <property type="term" value="F:DNA-binding transcription factor activity"/>
    <property type="evidence" value="ECO:0007669"/>
    <property type="project" value="TreeGrafter"/>
</dbReference>
<feature type="compositionally biased region" description="Polar residues" evidence="5">
    <location>
        <begin position="1"/>
        <end position="11"/>
    </location>
</feature>
<dbReference type="PANTHER" id="PTHR30055:SF234">
    <property type="entry name" value="HTH-TYPE TRANSCRIPTIONAL REGULATOR BETI"/>
    <property type="match status" value="1"/>
</dbReference>
<keyword evidence="1" id="KW-0805">Transcription regulation</keyword>
<evidence type="ECO:0000256" key="1">
    <source>
        <dbReference type="ARBA" id="ARBA00023015"/>
    </source>
</evidence>
<name>A0A4Q2AFR9_9BURK</name>
<evidence type="ECO:0000256" key="2">
    <source>
        <dbReference type="ARBA" id="ARBA00023125"/>
    </source>
</evidence>
<reference evidence="7 8" key="1">
    <citation type="submission" date="2018-08" db="EMBL/GenBank/DDBJ databases">
        <title>Mountain-cultivated ginseng endophyte, Burkholderia stabilis and its activity against ginseng root rot disease.</title>
        <authorList>
            <person name="Tapan Kumar M."/>
            <person name="Bae H."/>
            <person name="Shanmugam G."/>
            <person name="Jeon J."/>
        </authorList>
    </citation>
    <scope>NUCLEOTIDE SEQUENCE [LARGE SCALE GENOMIC DNA]</scope>
    <source>
        <strain evidence="7 8">EB159</strain>
    </source>
</reference>
<dbReference type="Gene3D" id="1.10.357.10">
    <property type="entry name" value="Tetracycline Repressor, domain 2"/>
    <property type="match status" value="1"/>
</dbReference>
<evidence type="ECO:0000259" key="6">
    <source>
        <dbReference type="PROSITE" id="PS50977"/>
    </source>
</evidence>
<dbReference type="InterPro" id="IPR009057">
    <property type="entry name" value="Homeodomain-like_sf"/>
</dbReference>
<keyword evidence="3" id="KW-0804">Transcription</keyword>
<feature type="region of interest" description="Disordered" evidence="5">
    <location>
        <begin position="1"/>
        <end position="28"/>
    </location>
</feature>
<gene>
    <name evidence="7" type="ORF">D1006_24220</name>
</gene>
<dbReference type="PROSITE" id="PS50977">
    <property type="entry name" value="HTH_TETR_2"/>
    <property type="match status" value="1"/>
</dbReference>
<sequence length="232" mass="25612">MPAQKSMTTSEARGRARGRTAVAEPRQTRSQEGLIRMLEAGRALIEASGNLDELSINDIVERAGTSIGAFYRRFDNKDTFFEVVQDRVMTESIEFVRAELAGRPAWRSADAGVLADATVGLYVRAFRRNRGLYHASLLRSSQHKESWNAVKETSTEVLALIVPLLVDAIHAARGRAARKAALDFDVRAALQLVIGLLVNSVLHDPGPLSLSSRRLEPYLQAQFRRCVGLPDT</sequence>
<proteinExistence type="predicted"/>
<evidence type="ECO:0000256" key="5">
    <source>
        <dbReference type="SAM" id="MobiDB-lite"/>
    </source>
</evidence>